<dbReference type="Pfam" id="PF02770">
    <property type="entry name" value="Acyl-CoA_dh_M"/>
    <property type="match status" value="1"/>
</dbReference>
<dbReference type="InterPro" id="IPR009100">
    <property type="entry name" value="AcylCoA_DH/oxidase_NM_dom_sf"/>
</dbReference>
<dbReference type="AlphaFoldDB" id="A0A1X0DDH0"/>
<dbReference type="FunFam" id="1.20.140.10:FF:000029">
    <property type="entry name" value="Acyl-CoA dehydrogenase FadE6"/>
    <property type="match status" value="1"/>
</dbReference>
<keyword evidence="5" id="KW-0560">Oxidoreductase</keyword>
<evidence type="ECO:0000259" key="6">
    <source>
        <dbReference type="Pfam" id="PF00441"/>
    </source>
</evidence>
<comment type="cofactor">
    <cofactor evidence="1">
        <name>FAD</name>
        <dbReference type="ChEBI" id="CHEBI:57692"/>
    </cofactor>
</comment>
<comment type="similarity">
    <text evidence="2">Belongs to the acyl-CoA dehydrogenase family.</text>
</comment>
<dbReference type="FunFam" id="2.40.110.10:FF:000011">
    <property type="entry name" value="Acyl-CoA dehydrogenase FadE34"/>
    <property type="match status" value="1"/>
</dbReference>
<dbReference type="InterPro" id="IPR052161">
    <property type="entry name" value="Mycobact_Acyl-CoA_DH"/>
</dbReference>
<organism evidence="9 10">
    <name type="scientific">Mycobacterium heidelbergense</name>
    <dbReference type="NCBI Taxonomy" id="53376"/>
    <lineage>
        <taxon>Bacteria</taxon>
        <taxon>Bacillati</taxon>
        <taxon>Actinomycetota</taxon>
        <taxon>Actinomycetes</taxon>
        <taxon>Mycobacteriales</taxon>
        <taxon>Mycobacteriaceae</taxon>
        <taxon>Mycobacterium</taxon>
        <taxon>Mycobacterium simiae complex</taxon>
    </lineage>
</organism>
<evidence type="ECO:0000259" key="8">
    <source>
        <dbReference type="Pfam" id="PF02771"/>
    </source>
</evidence>
<gene>
    <name evidence="9" type="ORF">BST25_19335</name>
</gene>
<dbReference type="Gene3D" id="2.40.110.10">
    <property type="entry name" value="Butyryl-CoA Dehydrogenase, subunit A, domain 2"/>
    <property type="match status" value="1"/>
</dbReference>
<feature type="domain" description="Acyl-CoA dehydrogenase/oxidase C-terminal" evidence="6">
    <location>
        <begin position="225"/>
        <end position="347"/>
    </location>
</feature>
<dbReference type="InterPro" id="IPR009075">
    <property type="entry name" value="AcylCo_DH/oxidase_C"/>
</dbReference>
<evidence type="ECO:0000313" key="10">
    <source>
        <dbReference type="Proteomes" id="UP000192566"/>
    </source>
</evidence>
<evidence type="ECO:0000313" key="9">
    <source>
        <dbReference type="EMBL" id="ORA70434.1"/>
    </source>
</evidence>
<dbReference type="EMBL" id="MVHR01000035">
    <property type="protein sequence ID" value="ORA70434.1"/>
    <property type="molecule type" value="Genomic_DNA"/>
</dbReference>
<dbReference type="SUPFAM" id="SSF56645">
    <property type="entry name" value="Acyl-CoA dehydrogenase NM domain-like"/>
    <property type="match status" value="2"/>
</dbReference>
<sequence length="734" mass="78361">MPIAITAEHQDLADSVRSLVARVAPSEVLHAALETGLESPIENPPPYWQAAAEQGLQGMHLAESVGGQGFGILELAIVLAEFGYGAVPGPFVPSAIASALISAHDPDAKVLSELASGAAIAAYALGPGLTATRHGPHEEALVIRGEVRAVPAAAQASVLVLPVAIDSGEEWVVLRADQLEIAPVKSLDPLRPIAHVRANAVEVGDEAVLSDLTMATAHALMFTLLSAEAVGVARWATDAASQYAKIREQFGRPIGQFQAIKHKCAEMIADTERATAAVWDAARALDEARGASPDVEFAAAVAATLAPAAAQRCTQDCIQVHGGIGYTWEHDTNVYYRRALMLAACFGRASEHPRRVVDTATTTGMRAVNIDLDPDTEKLRAEIRAEVAALKAMDREPRKVAIAEGGWVLPYLPRPWGRAASPVEQIIIAQEFTAGRVKRPQIAIAAWIVPSIVAFGTEEQKQRFLPPTFRGDIFWCQLFSEPGAGSDLAGLTTKAVRADGGWRITGQKIWTTAAQYSQWGALLARTDPSAPKHNGITYFLLDMRSEGVTVKPLRELTGNAMFNTVYIDDVFVPDECVLGEVNRGWEVSRNTLTAERVSIGGSDANFLATLPEFVEFVRDGQFDQVAQHRAGQLIAEGHAAKVLNLRSTLLTLAGGDAMPSAAISKLLSMRTGQGYAEFAVSSFGTDAAIGDTDELAGKWGEYLLASRATTIYGGTSEVQLNIIAERLLGLPRDP</sequence>
<dbReference type="GO" id="GO:0050660">
    <property type="term" value="F:flavin adenine dinucleotide binding"/>
    <property type="evidence" value="ECO:0007669"/>
    <property type="project" value="InterPro"/>
</dbReference>
<feature type="domain" description="Acyl-CoA dehydrogenase/oxidase N-terminal" evidence="8">
    <location>
        <begin position="382"/>
        <end position="472"/>
    </location>
</feature>
<evidence type="ECO:0000256" key="5">
    <source>
        <dbReference type="ARBA" id="ARBA00023002"/>
    </source>
</evidence>
<evidence type="ECO:0000256" key="1">
    <source>
        <dbReference type="ARBA" id="ARBA00001974"/>
    </source>
</evidence>
<keyword evidence="4" id="KW-0274">FAD</keyword>
<feature type="domain" description="Acyl-CoA dehydrogenase/oxidase N-terminal" evidence="8">
    <location>
        <begin position="6"/>
        <end position="102"/>
    </location>
</feature>
<evidence type="ECO:0000256" key="4">
    <source>
        <dbReference type="ARBA" id="ARBA00022827"/>
    </source>
</evidence>
<evidence type="ECO:0000259" key="7">
    <source>
        <dbReference type="Pfam" id="PF02770"/>
    </source>
</evidence>
<dbReference type="Pfam" id="PF02771">
    <property type="entry name" value="Acyl-CoA_dh_N"/>
    <property type="match status" value="2"/>
</dbReference>
<dbReference type="GO" id="GO:0005886">
    <property type="term" value="C:plasma membrane"/>
    <property type="evidence" value="ECO:0007669"/>
    <property type="project" value="TreeGrafter"/>
</dbReference>
<reference evidence="9 10" key="1">
    <citation type="submission" date="2017-02" db="EMBL/GenBank/DDBJ databases">
        <title>The new phylogeny of genus Mycobacterium.</title>
        <authorList>
            <person name="Tortoli E."/>
            <person name="Trovato A."/>
            <person name="Cirillo D.M."/>
        </authorList>
    </citation>
    <scope>NUCLEOTIDE SEQUENCE [LARGE SCALE GENOMIC DNA]</scope>
    <source>
        <strain evidence="9 10">DSM 44471</strain>
    </source>
</reference>
<dbReference type="PANTHER" id="PTHR43292:SF4">
    <property type="entry name" value="ACYL-COA DEHYDROGENASE FADE34"/>
    <property type="match status" value="1"/>
</dbReference>
<comment type="caution">
    <text evidence="9">The sequence shown here is derived from an EMBL/GenBank/DDBJ whole genome shotgun (WGS) entry which is preliminary data.</text>
</comment>
<dbReference type="InterPro" id="IPR006091">
    <property type="entry name" value="Acyl-CoA_Oxase/DH_mid-dom"/>
</dbReference>
<dbReference type="STRING" id="53376.BST25_19335"/>
<dbReference type="Gene3D" id="1.20.140.10">
    <property type="entry name" value="Butyryl-CoA Dehydrogenase, subunit A, domain 3"/>
    <property type="match status" value="2"/>
</dbReference>
<proteinExistence type="inferred from homology"/>
<feature type="domain" description="Acyl-CoA dehydrogenase/oxidase C-terminal" evidence="6">
    <location>
        <begin position="582"/>
        <end position="728"/>
    </location>
</feature>
<dbReference type="Proteomes" id="UP000192566">
    <property type="component" value="Unassembled WGS sequence"/>
</dbReference>
<dbReference type="InterPro" id="IPR037069">
    <property type="entry name" value="AcylCoA_DH/ox_N_sf"/>
</dbReference>
<dbReference type="SUPFAM" id="SSF47203">
    <property type="entry name" value="Acyl-CoA dehydrogenase C-terminal domain-like"/>
    <property type="match status" value="2"/>
</dbReference>
<dbReference type="InterPro" id="IPR013786">
    <property type="entry name" value="AcylCoA_DH/ox_N"/>
</dbReference>
<dbReference type="PANTHER" id="PTHR43292">
    <property type="entry name" value="ACYL-COA DEHYDROGENASE"/>
    <property type="match status" value="1"/>
</dbReference>
<dbReference type="OrthoDB" id="2431337at2"/>
<dbReference type="Pfam" id="PF00441">
    <property type="entry name" value="Acyl-CoA_dh_1"/>
    <property type="match status" value="2"/>
</dbReference>
<dbReference type="InterPro" id="IPR046373">
    <property type="entry name" value="Acyl-CoA_Oxase/DH_mid-dom_sf"/>
</dbReference>
<protein>
    <submittedName>
        <fullName evidence="9">Acyl-CoA dehydrogenase</fullName>
    </submittedName>
</protein>
<dbReference type="Gene3D" id="1.10.540.10">
    <property type="entry name" value="Acyl-CoA dehydrogenase/oxidase, N-terminal domain"/>
    <property type="match status" value="2"/>
</dbReference>
<keyword evidence="3" id="KW-0285">Flavoprotein</keyword>
<keyword evidence="10" id="KW-1185">Reference proteome</keyword>
<feature type="domain" description="Acyl-CoA oxidase/dehydrogenase middle" evidence="7">
    <location>
        <begin position="476"/>
        <end position="568"/>
    </location>
</feature>
<accession>A0A1X0DDH0</accession>
<dbReference type="RefSeq" id="WP_083076053.1">
    <property type="nucleotide sequence ID" value="NZ_AP022615.1"/>
</dbReference>
<dbReference type="GO" id="GO:0016627">
    <property type="term" value="F:oxidoreductase activity, acting on the CH-CH group of donors"/>
    <property type="evidence" value="ECO:0007669"/>
    <property type="project" value="InterPro"/>
</dbReference>
<dbReference type="FunFam" id="1.20.140.10:FF:000028">
    <property type="entry name" value="Acyl-CoA dehydrogenase FadE34"/>
    <property type="match status" value="1"/>
</dbReference>
<evidence type="ECO:0000256" key="2">
    <source>
        <dbReference type="ARBA" id="ARBA00009347"/>
    </source>
</evidence>
<name>A0A1X0DDH0_MYCHE</name>
<dbReference type="InterPro" id="IPR036250">
    <property type="entry name" value="AcylCo_DH-like_C"/>
</dbReference>
<evidence type="ECO:0000256" key="3">
    <source>
        <dbReference type="ARBA" id="ARBA00022630"/>
    </source>
</evidence>